<feature type="signal peptide" evidence="1">
    <location>
        <begin position="1"/>
        <end position="27"/>
    </location>
</feature>
<dbReference type="Proteomes" id="UP001201812">
    <property type="component" value="Unassembled WGS sequence"/>
</dbReference>
<protein>
    <submittedName>
        <fullName evidence="2">Uncharacterized protein</fullName>
    </submittedName>
</protein>
<dbReference type="EMBL" id="JAKKPZ010000024">
    <property type="protein sequence ID" value="KAI1710775.1"/>
    <property type="molecule type" value="Genomic_DNA"/>
</dbReference>
<organism evidence="2 3">
    <name type="scientific">Ditylenchus destructor</name>
    <dbReference type="NCBI Taxonomy" id="166010"/>
    <lineage>
        <taxon>Eukaryota</taxon>
        <taxon>Metazoa</taxon>
        <taxon>Ecdysozoa</taxon>
        <taxon>Nematoda</taxon>
        <taxon>Chromadorea</taxon>
        <taxon>Rhabditida</taxon>
        <taxon>Tylenchina</taxon>
        <taxon>Tylenchomorpha</taxon>
        <taxon>Sphaerularioidea</taxon>
        <taxon>Anguinidae</taxon>
        <taxon>Anguininae</taxon>
        <taxon>Ditylenchus</taxon>
    </lineage>
</organism>
<reference evidence="2" key="1">
    <citation type="submission" date="2022-01" db="EMBL/GenBank/DDBJ databases">
        <title>Genome Sequence Resource for Two Populations of Ditylenchus destructor, the Migratory Endoparasitic Phytonematode.</title>
        <authorList>
            <person name="Zhang H."/>
            <person name="Lin R."/>
            <person name="Xie B."/>
        </authorList>
    </citation>
    <scope>NUCLEOTIDE SEQUENCE</scope>
    <source>
        <strain evidence="2">BazhouSP</strain>
    </source>
</reference>
<feature type="chain" id="PRO_5042192590" evidence="1">
    <location>
        <begin position="28"/>
        <end position="100"/>
    </location>
</feature>
<name>A0AAD4N2L8_9BILA</name>
<dbReference type="AlphaFoldDB" id="A0AAD4N2L8"/>
<evidence type="ECO:0000256" key="1">
    <source>
        <dbReference type="SAM" id="SignalP"/>
    </source>
</evidence>
<accession>A0AAD4N2L8</accession>
<keyword evidence="1" id="KW-0732">Signal</keyword>
<evidence type="ECO:0000313" key="2">
    <source>
        <dbReference type="EMBL" id="KAI1710775.1"/>
    </source>
</evidence>
<gene>
    <name evidence="2" type="ORF">DdX_10474</name>
</gene>
<evidence type="ECO:0000313" key="3">
    <source>
        <dbReference type="Proteomes" id="UP001201812"/>
    </source>
</evidence>
<keyword evidence="3" id="KW-1185">Reference proteome</keyword>
<sequence>MFVERSKRLVVCLVLLSCASLLSNAQADALVCPRILPQPLLLTRPPPLTCVSLPANSKATTPECIVTASRKYQPIQQKLRIINSIPTRTGADPYQVLSML</sequence>
<proteinExistence type="predicted"/>
<comment type="caution">
    <text evidence="2">The sequence shown here is derived from an EMBL/GenBank/DDBJ whole genome shotgun (WGS) entry which is preliminary data.</text>
</comment>